<keyword evidence="2" id="KW-1133">Transmembrane helix</keyword>
<dbReference type="PANTHER" id="PTHR34978:SF3">
    <property type="entry name" value="SLR0241 PROTEIN"/>
    <property type="match status" value="1"/>
</dbReference>
<dbReference type="PANTHER" id="PTHR34978">
    <property type="entry name" value="POSSIBLE SENSOR-TRANSDUCER PROTEIN BLAR"/>
    <property type="match status" value="1"/>
</dbReference>
<evidence type="ECO:0000259" key="3">
    <source>
        <dbReference type="Pfam" id="PF05569"/>
    </source>
</evidence>
<proteinExistence type="predicted"/>
<evidence type="ECO:0000256" key="1">
    <source>
        <dbReference type="SAM" id="MobiDB-lite"/>
    </source>
</evidence>
<keyword evidence="5" id="KW-1185">Reference proteome</keyword>
<dbReference type="EMBL" id="JBBMFM010000001">
    <property type="protein sequence ID" value="MEQ2423387.1"/>
    <property type="molecule type" value="Genomic_DNA"/>
</dbReference>
<dbReference type="RefSeq" id="WP_040382033.1">
    <property type="nucleotide sequence ID" value="NZ_JBBMFM010000001.1"/>
</dbReference>
<feature type="region of interest" description="Disordered" evidence="1">
    <location>
        <begin position="435"/>
        <end position="465"/>
    </location>
</feature>
<dbReference type="Proteomes" id="UP001454086">
    <property type="component" value="Unassembled WGS sequence"/>
</dbReference>
<dbReference type="Pfam" id="PF05569">
    <property type="entry name" value="Peptidase_M56"/>
    <property type="match status" value="1"/>
</dbReference>
<gene>
    <name evidence="4" type="ORF">WMQ36_00235</name>
</gene>
<evidence type="ECO:0000313" key="4">
    <source>
        <dbReference type="EMBL" id="MEQ2423387.1"/>
    </source>
</evidence>
<feature type="transmembrane region" description="Helical" evidence="2">
    <location>
        <begin position="98"/>
        <end position="117"/>
    </location>
</feature>
<feature type="domain" description="Peptidase M56" evidence="3">
    <location>
        <begin position="10"/>
        <end position="292"/>
    </location>
</feature>
<protein>
    <submittedName>
        <fullName evidence="4">M56 family metallopeptidase</fullName>
    </submittedName>
</protein>
<keyword evidence="2" id="KW-0812">Transmembrane</keyword>
<organism evidence="4 5">
    <name type="scientific">Enterocloster hominis</name>
    <name type="common">ex Hitch et al. 2024</name>
    <dbReference type="NCBI Taxonomy" id="1917870"/>
    <lineage>
        <taxon>Bacteria</taxon>
        <taxon>Bacillati</taxon>
        <taxon>Bacillota</taxon>
        <taxon>Clostridia</taxon>
        <taxon>Lachnospirales</taxon>
        <taxon>Lachnospiraceae</taxon>
        <taxon>Enterocloster</taxon>
    </lineage>
</organism>
<feature type="transmembrane region" description="Helical" evidence="2">
    <location>
        <begin position="303"/>
        <end position="322"/>
    </location>
</feature>
<feature type="transmembrane region" description="Helical" evidence="2">
    <location>
        <begin position="6"/>
        <end position="25"/>
    </location>
</feature>
<sequence>MQGFLITLAVCSVTMSALALFYMAVTPFLAKRYSVTGRYYTWLVIVLGLIIPFRPQTGNAVVRVHVPVHPAAPVIRTGTGIPEAMPVDYLPSTLPHMTGWQITAVIWMVGMIAFLMYHMIRHYRFLKLAARWSEDVTDNRTLTLLQNLKAGMGLSRPMGLKVCGSIGTPMMVGFISPRILLPKADFSEDELCFILKHELIHYRRGDLWYKCLVLAATAVHWFNPIVYMMAKAIDIQCELSCDKEVIRSEDPDVRQYYSETIIGVVRYQSGQRTALSTNFYGSRQSLKERIVSIMDMSKKKSGIAVLCAALVLTLGTGSAFTAKAETKGTPGPIKEDIVVSPEFSYGYKFHPNPETYAVYSSYGITVSDDGEMLLYNGERVRLFMDGHSDAEAFFLDEAGTVNLSVSRNASGNITGIERISREKAQEYCSAFFADDRNTQARNNQAPNSQDHSEKASQDMDGGGTQDIEENEIKSIAKDTAAETTVDMAGQNKFNQYSSYGITVSADGQILYYNDQRVKLLADELPDGSFESFWYDEAGTVSLSAIRNSDGRLTDIKGISEEKAQEYLKRADGNNQDVLKGLDEKVENRMKELFPGE</sequence>
<evidence type="ECO:0000256" key="2">
    <source>
        <dbReference type="SAM" id="Phobius"/>
    </source>
</evidence>
<feature type="transmembrane region" description="Helical" evidence="2">
    <location>
        <begin position="37"/>
        <end position="53"/>
    </location>
</feature>
<accession>A0ABV1D1E7</accession>
<reference evidence="4 5" key="1">
    <citation type="submission" date="2024-03" db="EMBL/GenBank/DDBJ databases">
        <title>Human intestinal bacterial collection.</title>
        <authorList>
            <person name="Pauvert C."/>
            <person name="Hitch T.C.A."/>
            <person name="Clavel T."/>
        </authorList>
    </citation>
    <scope>NUCLEOTIDE SEQUENCE [LARGE SCALE GENOMIC DNA]</scope>
    <source>
        <strain evidence="4 5">CLA-SR-H021</strain>
    </source>
</reference>
<name>A0ABV1D1E7_9FIRM</name>
<dbReference type="CDD" id="cd07341">
    <property type="entry name" value="M56_BlaR1_MecR1_like"/>
    <property type="match status" value="1"/>
</dbReference>
<dbReference type="InterPro" id="IPR052173">
    <property type="entry name" value="Beta-lactam_resp_regulator"/>
</dbReference>
<feature type="compositionally biased region" description="Polar residues" evidence="1">
    <location>
        <begin position="439"/>
        <end position="449"/>
    </location>
</feature>
<comment type="caution">
    <text evidence="4">The sequence shown here is derived from an EMBL/GenBank/DDBJ whole genome shotgun (WGS) entry which is preliminary data.</text>
</comment>
<keyword evidence="2" id="KW-0472">Membrane</keyword>
<evidence type="ECO:0000313" key="5">
    <source>
        <dbReference type="Proteomes" id="UP001454086"/>
    </source>
</evidence>
<dbReference type="InterPro" id="IPR008756">
    <property type="entry name" value="Peptidase_M56"/>
</dbReference>